<accession>A0A2I2GRG4</accession>
<evidence type="ECO:0000313" key="7">
    <source>
        <dbReference type="Proteomes" id="UP000234275"/>
    </source>
</evidence>
<dbReference type="AlphaFoldDB" id="A0A2I2GRG4"/>
<dbReference type="InterPro" id="IPR015655">
    <property type="entry name" value="PP2C"/>
</dbReference>
<comment type="caution">
    <text evidence="6">The sequence shown here is derived from an EMBL/GenBank/DDBJ whole genome shotgun (WGS) entry which is preliminary data.</text>
</comment>
<dbReference type="OrthoDB" id="659at2759"/>
<evidence type="ECO:0000313" key="6">
    <source>
        <dbReference type="EMBL" id="PLB55444.1"/>
    </source>
</evidence>
<keyword evidence="2 4" id="KW-0378">Hydrolase</keyword>
<evidence type="ECO:0000256" key="1">
    <source>
        <dbReference type="ARBA" id="ARBA00022723"/>
    </source>
</evidence>
<reference evidence="6 7" key="1">
    <citation type="submission" date="2016-12" db="EMBL/GenBank/DDBJ databases">
        <title>The genomes of Aspergillus section Nigri reveals drivers in fungal speciation.</title>
        <authorList>
            <consortium name="DOE Joint Genome Institute"/>
            <person name="Vesth T.C."/>
            <person name="Nybo J."/>
            <person name="Theobald S."/>
            <person name="Brandl J."/>
            <person name="Frisvad J.C."/>
            <person name="Nielsen K.F."/>
            <person name="Lyhne E.K."/>
            <person name="Kogle M.E."/>
            <person name="Kuo A."/>
            <person name="Riley R."/>
            <person name="Clum A."/>
            <person name="Nolan M."/>
            <person name="Lipzen A."/>
            <person name="Salamov A."/>
            <person name="Henrissat B."/>
            <person name="Wiebenga A."/>
            <person name="De Vries R.P."/>
            <person name="Grigoriev I.V."/>
            <person name="Mortensen U.H."/>
            <person name="Andersen M.R."/>
            <person name="Baker S.E."/>
        </authorList>
    </citation>
    <scope>NUCLEOTIDE SEQUENCE [LARGE SCALE GENOMIC DNA]</scope>
    <source>
        <strain evidence="6 7">IBT 23096</strain>
    </source>
</reference>
<dbReference type="GO" id="GO:0046872">
    <property type="term" value="F:metal ion binding"/>
    <property type="evidence" value="ECO:0007669"/>
    <property type="project" value="UniProtKB-KW"/>
</dbReference>
<dbReference type="GeneID" id="36562055"/>
<dbReference type="InterPro" id="IPR000222">
    <property type="entry name" value="PP2C_BS"/>
</dbReference>
<sequence length="304" mass="33337">MPSFRILDMAGQTAQGDRKHQEDRYTCIMPDEFSPPQGAQIAYFAVYDGHGSDEVSEFARQSLHHRIADREEFRAGQFDKAIVSGLKDIDDELYERFRGGSDESAMCGCTVSLCLVDLTGGSLLVANLGDSPVILGTKDGDGYRVQRLSQLHSPTNDDERDRIFYAGGQLNDVSGEERLGAVNMTRALGDLQLKRPLNEATVDKGLEIVAGTSPSKDTEDDFMSRIPSMRVRRLSRSSGKQILILASDGVTNALDDERLVKLVGAMEKEGHAARDISRATIDLVGKEKNSDNCTCIVVVLGYEE</sequence>
<evidence type="ECO:0000259" key="5">
    <source>
        <dbReference type="PROSITE" id="PS51746"/>
    </source>
</evidence>
<dbReference type="SMART" id="SM00331">
    <property type="entry name" value="PP2C_SIG"/>
    <property type="match status" value="1"/>
</dbReference>
<feature type="domain" description="PPM-type phosphatase" evidence="5">
    <location>
        <begin position="8"/>
        <end position="300"/>
    </location>
</feature>
<dbReference type="Gene3D" id="3.60.40.10">
    <property type="entry name" value="PPM-type phosphatase domain"/>
    <property type="match status" value="1"/>
</dbReference>
<evidence type="ECO:0000256" key="3">
    <source>
        <dbReference type="ARBA" id="ARBA00022912"/>
    </source>
</evidence>
<dbReference type="PROSITE" id="PS51746">
    <property type="entry name" value="PPM_2"/>
    <property type="match status" value="1"/>
</dbReference>
<dbReference type="CDD" id="cd00143">
    <property type="entry name" value="PP2Cc"/>
    <property type="match status" value="1"/>
</dbReference>
<dbReference type="EMBL" id="MSFO01000001">
    <property type="protein sequence ID" value="PLB55444.1"/>
    <property type="molecule type" value="Genomic_DNA"/>
</dbReference>
<dbReference type="VEuPathDB" id="FungiDB:P170DRAFT_506042"/>
<dbReference type="InterPro" id="IPR001932">
    <property type="entry name" value="PPM-type_phosphatase-like_dom"/>
</dbReference>
<dbReference type="Pfam" id="PF00481">
    <property type="entry name" value="PP2C"/>
    <property type="match status" value="1"/>
</dbReference>
<dbReference type="SMART" id="SM00332">
    <property type="entry name" value="PP2Cc"/>
    <property type="match status" value="1"/>
</dbReference>
<dbReference type="Proteomes" id="UP000234275">
    <property type="component" value="Unassembled WGS sequence"/>
</dbReference>
<comment type="similarity">
    <text evidence="4">Belongs to the PP2C family.</text>
</comment>
<dbReference type="GO" id="GO:0004722">
    <property type="term" value="F:protein serine/threonine phosphatase activity"/>
    <property type="evidence" value="ECO:0007669"/>
    <property type="project" value="InterPro"/>
</dbReference>
<organism evidence="6 7">
    <name type="scientific">Aspergillus steynii IBT 23096</name>
    <dbReference type="NCBI Taxonomy" id="1392250"/>
    <lineage>
        <taxon>Eukaryota</taxon>
        <taxon>Fungi</taxon>
        <taxon>Dikarya</taxon>
        <taxon>Ascomycota</taxon>
        <taxon>Pezizomycotina</taxon>
        <taxon>Eurotiomycetes</taxon>
        <taxon>Eurotiomycetidae</taxon>
        <taxon>Eurotiales</taxon>
        <taxon>Aspergillaceae</taxon>
        <taxon>Aspergillus</taxon>
        <taxon>Aspergillus subgen. Circumdati</taxon>
    </lineage>
</organism>
<proteinExistence type="inferred from homology"/>
<name>A0A2I2GRG4_9EURO</name>
<keyword evidence="1" id="KW-0479">Metal-binding</keyword>
<keyword evidence="3 4" id="KW-0904">Protein phosphatase</keyword>
<keyword evidence="7" id="KW-1185">Reference proteome</keyword>
<dbReference type="PROSITE" id="PS01032">
    <property type="entry name" value="PPM_1"/>
    <property type="match status" value="1"/>
</dbReference>
<dbReference type="STRING" id="1392250.A0A2I2GRG4"/>
<dbReference type="SUPFAM" id="SSF81606">
    <property type="entry name" value="PP2C-like"/>
    <property type="match status" value="1"/>
</dbReference>
<evidence type="ECO:0000256" key="4">
    <source>
        <dbReference type="RuleBase" id="RU003465"/>
    </source>
</evidence>
<dbReference type="PANTHER" id="PTHR47992">
    <property type="entry name" value="PROTEIN PHOSPHATASE"/>
    <property type="match status" value="1"/>
</dbReference>
<dbReference type="RefSeq" id="XP_024710746.1">
    <property type="nucleotide sequence ID" value="XM_024854349.1"/>
</dbReference>
<evidence type="ECO:0000256" key="2">
    <source>
        <dbReference type="ARBA" id="ARBA00022801"/>
    </source>
</evidence>
<dbReference type="InterPro" id="IPR036457">
    <property type="entry name" value="PPM-type-like_dom_sf"/>
</dbReference>
<protein>
    <submittedName>
        <fullName evidence="6">Protein serine/threonine phosphatase 2C</fullName>
    </submittedName>
</protein>
<gene>
    <name evidence="6" type="ORF">P170DRAFT_506042</name>
</gene>